<dbReference type="AlphaFoldDB" id="A0A0F9JPV4"/>
<dbReference type="EMBL" id="LAZR01009564">
    <property type="protein sequence ID" value="KKM71849.1"/>
    <property type="molecule type" value="Genomic_DNA"/>
</dbReference>
<accession>A0A0F9JPV4</accession>
<gene>
    <name evidence="1" type="ORF">LCGC14_1426330</name>
</gene>
<sequence length="117" mass="12980">MTGIVIFKELAGEGRHKMKFLPTTIEGWCAKKRLFMRLWTKEPNPEQAEVYEHAINYCDRKVGQVHKVSRMLIIALACLLLMFSGCAKVMQGTGLIFEGVGDGVVAGGQHLQESASK</sequence>
<evidence type="ECO:0000313" key="1">
    <source>
        <dbReference type="EMBL" id="KKM71849.1"/>
    </source>
</evidence>
<organism evidence="1">
    <name type="scientific">marine sediment metagenome</name>
    <dbReference type="NCBI Taxonomy" id="412755"/>
    <lineage>
        <taxon>unclassified sequences</taxon>
        <taxon>metagenomes</taxon>
        <taxon>ecological metagenomes</taxon>
    </lineage>
</organism>
<name>A0A0F9JPV4_9ZZZZ</name>
<protein>
    <submittedName>
        <fullName evidence="1">Uncharacterized protein</fullName>
    </submittedName>
</protein>
<comment type="caution">
    <text evidence="1">The sequence shown here is derived from an EMBL/GenBank/DDBJ whole genome shotgun (WGS) entry which is preliminary data.</text>
</comment>
<proteinExistence type="predicted"/>
<reference evidence="1" key="1">
    <citation type="journal article" date="2015" name="Nature">
        <title>Complex archaea that bridge the gap between prokaryotes and eukaryotes.</title>
        <authorList>
            <person name="Spang A."/>
            <person name="Saw J.H."/>
            <person name="Jorgensen S.L."/>
            <person name="Zaremba-Niedzwiedzka K."/>
            <person name="Martijn J."/>
            <person name="Lind A.E."/>
            <person name="van Eijk R."/>
            <person name="Schleper C."/>
            <person name="Guy L."/>
            <person name="Ettema T.J."/>
        </authorList>
    </citation>
    <scope>NUCLEOTIDE SEQUENCE</scope>
</reference>